<protein>
    <submittedName>
        <fullName evidence="2">Uncharacterized protein</fullName>
    </submittedName>
</protein>
<keyword evidence="3" id="KW-1185">Reference proteome</keyword>
<keyword evidence="1" id="KW-0732">Signal</keyword>
<dbReference type="AlphaFoldDB" id="A0A330KZR3"/>
<evidence type="ECO:0000313" key="3">
    <source>
        <dbReference type="Proteomes" id="UP000248168"/>
    </source>
</evidence>
<proteinExistence type="predicted"/>
<organism evidence="2 3">
    <name type="scientific">Nitrospira lenta</name>
    <dbReference type="NCBI Taxonomy" id="1436998"/>
    <lineage>
        <taxon>Bacteria</taxon>
        <taxon>Pseudomonadati</taxon>
        <taxon>Nitrospirota</taxon>
        <taxon>Nitrospiria</taxon>
        <taxon>Nitrospirales</taxon>
        <taxon>Nitrospiraceae</taxon>
        <taxon>Nitrospira</taxon>
    </lineage>
</organism>
<name>A0A330KZR3_9BACT</name>
<dbReference type="RefSeq" id="WP_146216043.1">
    <property type="nucleotide sequence ID" value="NZ_OUNR01000001.1"/>
</dbReference>
<feature type="signal peptide" evidence="1">
    <location>
        <begin position="1"/>
        <end position="21"/>
    </location>
</feature>
<gene>
    <name evidence="2" type="ORF">NITLEN_10046</name>
</gene>
<reference evidence="3" key="1">
    <citation type="submission" date="2018-04" db="EMBL/GenBank/DDBJ databases">
        <authorList>
            <person name="Lucker S."/>
            <person name="Sakoula D."/>
        </authorList>
    </citation>
    <scope>NUCLEOTIDE SEQUENCE [LARGE SCALE GENOMIC DNA]</scope>
</reference>
<feature type="chain" id="PRO_5016445348" evidence="1">
    <location>
        <begin position="22"/>
        <end position="182"/>
    </location>
</feature>
<dbReference type="OrthoDB" id="9898373at2"/>
<evidence type="ECO:0000256" key="1">
    <source>
        <dbReference type="SAM" id="SignalP"/>
    </source>
</evidence>
<sequence>MNRRRCVVLGMVVALSVPVSGYSADGAGSPHEGHSQMSPVSSACLSGAGVESVQIETSDLAPYEQFFDIVKAPVIEQREHPGRDRLKGYCYRGLSIVVRQDLQQPRPTGWVQINFSVPDAAAVQQELERFYQASPVAKLGESERNAIIRFRLKPEVKRGDRQAVRLEVFGPEGFMIGFNQYK</sequence>
<evidence type="ECO:0000313" key="2">
    <source>
        <dbReference type="EMBL" id="SPP62960.1"/>
    </source>
</evidence>
<dbReference type="EMBL" id="OUNR01000001">
    <property type="protein sequence ID" value="SPP62960.1"/>
    <property type="molecule type" value="Genomic_DNA"/>
</dbReference>
<dbReference type="InParanoid" id="A0A330KZR3"/>
<accession>A0A330KZR3</accession>
<dbReference type="Proteomes" id="UP000248168">
    <property type="component" value="Unassembled WGS sequence"/>
</dbReference>